<dbReference type="InterPro" id="IPR000160">
    <property type="entry name" value="GGDEF_dom"/>
</dbReference>
<dbReference type="SUPFAM" id="SSF53850">
    <property type="entry name" value="Periplasmic binding protein-like II"/>
    <property type="match status" value="1"/>
</dbReference>
<proteinExistence type="predicted"/>
<dbReference type="SMART" id="SM00267">
    <property type="entry name" value="GGDEF"/>
    <property type="match status" value="1"/>
</dbReference>
<dbReference type="Gene3D" id="3.30.70.270">
    <property type="match status" value="1"/>
</dbReference>
<dbReference type="PATRIC" id="fig|754476.3.peg.2762"/>
<dbReference type="KEGG" id="mej:Q7A_2815"/>
<reference evidence="4 5" key="2">
    <citation type="journal article" date="2013" name="Int. J. Syst. Evol. Microbiol.">
        <title>Methylophaga nitratireducenticrescens sp. nov. and Methylophaga frappieri sp. nov., isolated from the biofilm of the methanol-fed denitrification system treating the seawater at the Montreal Biodome.</title>
        <authorList>
            <person name="Villeneuve C."/>
            <person name="Martineau C."/>
            <person name="Mauffrey F."/>
            <person name="Villemur R."/>
        </authorList>
    </citation>
    <scope>NUCLEOTIDE SEQUENCE [LARGE SCALE GENOMIC DNA]</scope>
    <source>
        <strain evidence="4 5">JAM1</strain>
    </source>
</reference>
<evidence type="ECO:0000256" key="3">
    <source>
        <dbReference type="ARBA" id="ARBA00034247"/>
    </source>
</evidence>
<sequence>MCVDPDWLPYEGIDERGEFTGIMSDFYALWSAKSNMSIQLINTSSWEQSLQFLQDGKCDILASAQDVPSRREWLNVSKPFIFYPLAVATQPDHQFVVKFEQIQHRDFVMVEGYAGVELLRNRYPDITITTVDTPREGLKMVESGKAYGYIDTVPTINYQMLRWGISHLKISNVLDLQYAMSVGVSTREPQLLEIFNKAIADTTKVERQRVLNNWLSIEYPQQSNTIIFWQLLVGVLLLLTVVIYRYRQVHHQNQNLQNLNNQLERISRHDHLTGLANRYALHERFNIEIEASAQSKQGFSIIMLDVDYFKKINDQYGHDIGDEIIKEFARLLRSMVRENDLVGRWGGEEFLILCSQTTRNGAFQLAEQVRQQVQNYTFAIAQQITASFGISEYRHGETIGDTIKRADDALYLAKNKGRNLIVMAGPD</sequence>
<comment type="catalytic activity">
    <reaction evidence="3">
        <text>2 GTP = 3',3'-c-di-GMP + 2 diphosphate</text>
        <dbReference type="Rhea" id="RHEA:24898"/>
        <dbReference type="ChEBI" id="CHEBI:33019"/>
        <dbReference type="ChEBI" id="CHEBI:37565"/>
        <dbReference type="ChEBI" id="CHEBI:58805"/>
        <dbReference type="EC" id="2.7.7.65"/>
    </reaction>
</comment>
<dbReference type="EC" id="2.7.7.65" evidence="2"/>
<dbReference type="CDD" id="cd13708">
    <property type="entry name" value="PBP2_BvgS_like_1"/>
    <property type="match status" value="1"/>
</dbReference>
<dbReference type="eggNOG" id="COG0834">
    <property type="taxonomic scope" value="Bacteria"/>
</dbReference>
<evidence type="ECO:0000256" key="2">
    <source>
        <dbReference type="ARBA" id="ARBA00012528"/>
    </source>
</evidence>
<dbReference type="CDD" id="cd01949">
    <property type="entry name" value="GGDEF"/>
    <property type="match status" value="1"/>
</dbReference>
<dbReference type="SMART" id="SM00062">
    <property type="entry name" value="PBPb"/>
    <property type="match status" value="1"/>
</dbReference>
<dbReference type="Pfam" id="PF00497">
    <property type="entry name" value="SBP_bac_3"/>
    <property type="match status" value="1"/>
</dbReference>
<dbReference type="EMBL" id="CP003390">
    <property type="protein sequence ID" value="AFI85597.1"/>
    <property type="molecule type" value="Genomic_DNA"/>
</dbReference>
<dbReference type="InterPro" id="IPR043128">
    <property type="entry name" value="Rev_trsase/Diguanyl_cyclase"/>
</dbReference>
<evidence type="ECO:0000256" key="1">
    <source>
        <dbReference type="ARBA" id="ARBA00001946"/>
    </source>
</evidence>
<dbReference type="PROSITE" id="PS50887">
    <property type="entry name" value="GGDEF"/>
    <property type="match status" value="1"/>
</dbReference>
<accession>I1XMH8</accession>
<comment type="cofactor">
    <cofactor evidence="1">
        <name>Mg(2+)</name>
        <dbReference type="ChEBI" id="CHEBI:18420"/>
    </cofactor>
</comment>
<keyword evidence="5" id="KW-1185">Reference proteome</keyword>
<dbReference type="FunFam" id="3.30.70.270:FF:000001">
    <property type="entry name" value="Diguanylate cyclase domain protein"/>
    <property type="match status" value="1"/>
</dbReference>
<dbReference type="Gene3D" id="3.40.190.10">
    <property type="entry name" value="Periplasmic binding protein-like II"/>
    <property type="match status" value="2"/>
</dbReference>
<reference evidence="4 5" key="1">
    <citation type="journal article" date="2012" name="J. Bacteriol.">
        <title>Complete genome sequences of Methylophaga sp. strain JAM1 and Methylophaga sp. strain JAM7.</title>
        <authorList>
            <person name="Villeneuve C."/>
            <person name="Martineau C."/>
            <person name="Mauffrey F."/>
            <person name="Villemur R."/>
        </authorList>
    </citation>
    <scope>NUCLEOTIDE SEQUENCE [LARGE SCALE GENOMIC DNA]</scope>
    <source>
        <strain evidence="4 5">JAM1</strain>
    </source>
</reference>
<dbReference type="PANTHER" id="PTHR45138">
    <property type="entry name" value="REGULATORY COMPONENTS OF SENSORY TRANSDUCTION SYSTEM"/>
    <property type="match status" value="1"/>
</dbReference>
<evidence type="ECO:0000313" key="5">
    <source>
        <dbReference type="Proteomes" id="UP000009144"/>
    </source>
</evidence>
<organism evidence="4 5">
    <name type="scientific">Methylophaga nitratireducenticrescens</name>
    <dbReference type="NCBI Taxonomy" id="754476"/>
    <lineage>
        <taxon>Bacteria</taxon>
        <taxon>Pseudomonadati</taxon>
        <taxon>Pseudomonadota</taxon>
        <taxon>Gammaproteobacteria</taxon>
        <taxon>Thiotrichales</taxon>
        <taxon>Piscirickettsiaceae</taxon>
        <taxon>Methylophaga</taxon>
    </lineage>
</organism>
<dbReference type="Pfam" id="PF00990">
    <property type="entry name" value="GGDEF"/>
    <property type="match status" value="1"/>
</dbReference>
<dbReference type="InterPro" id="IPR029787">
    <property type="entry name" value="Nucleotide_cyclase"/>
</dbReference>
<dbReference type="eggNOG" id="COG3706">
    <property type="taxonomic scope" value="Bacteria"/>
</dbReference>
<dbReference type="InterPro" id="IPR050469">
    <property type="entry name" value="Diguanylate_Cyclase"/>
</dbReference>
<dbReference type="STRING" id="754476.Q7A_2815"/>
<dbReference type="SUPFAM" id="SSF55073">
    <property type="entry name" value="Nucleotide cyclase"/>
    <property type="match status" value="1"/>
</dbReference>
<evidence type="ECO:0000313" key="4">
    <source>
        <dbReference type="EMBL" id="AFI85597.1"/>
    </source>
</evidence>
<dbReference type="NCBIfam" id="TIGR00254">
    <property type="entry name" value="GGDEF"/>
    <property type="match status" value="1"/>
</dbReference>
<gene>
    <name evidence="4" type="ordered locus">Q7A_2815</name>
</gene>
<dbReference type="HOGENOM" id="CLU_020667_1_0_6"/>
<dbReference type="InterPro" id="IPR001638">
    <property type="entry name" value="Solute-binding_3/MltF_N"/>
</dbReference>
<dbReference type="Proteomes" id="UP000009144">
    <property type="component" value="Chromosome"/>
</dbReference>
<protein>
    <recommendedName>
        <fullName evidence="2">diguanylate cyclase</fullName>
        <ecNumber evidence="2">2.7.7.65</ecNumber>
    </recommendedName>
</protein>
<name>I1XMH8_METNJ</name>
<dbReference type="AlphaFoldDB" id="I1XMH8"/>
<dbReference type="GO" id="GO:0052621">
    <property type="term" value="F:diguanylate cyclase activity"/>
    <property type="evidence" value="ECO:0007669"/>
    <property type="project" value="UniProtKB-EC"/>
</dbReference>
<dbReference type="PANTHER" id="PTHR45138:SF9">
    <property type="entry name" value="DIGUANYLATE CYCLASE DGCM-RELATED"/>
    <property type="match status" value="1"/>
</dbReference>